<evidence type="ECO:0000259" key="8">
    <source>
        <dbReference type="Pfam" id="PF04084"/>
    </source>
</evidence>
<accession>A0A8B7NL02</accession>
<dbReference type="PANTHER" id="PTHR14052">
    <property type="entry name" value="ORIGIN RECOGNITION COMPLEX SUBUNIT 2"/>
    <property type="match status" value="1"/>
</dbReference>
<feature type="domain" description="Origin recognition complex subunit 2 RecA-like" evidence="8">
    <location>
        <begin position="360"/>
        <end position="521"/>
    </location>
</feature>
<feature type="region of interest" description="Disordered" evidence="7">
    <location>
        <begin position="21"/>
        <end position="47"/>
    </location>
</feature>
<evidence type="ECO:0000256" key="1">
    <source>
        <dbReference type="ARBA" id="ARBA00004123"/>
    </source>
</evidence>
<dbReference type="RefSeq" id="XP_018014343.1">
    <property type="nucleotide sequence ID" value="XM_018158854.2"/>
</dbReference>
<dbReference type="Pfam" id="PF04084">
    <property type="entry name" value="RecA-like_ORC2"/>
    <property type="match status" value="1"/>
</dbReference>
<dbReference type="GO" id="GO:0005664">
    <property type="term" value="C:nuclear origin of replication recognition complex"/>
    <property type="evidence" value="ECO:0007669"/>
    <property type="project" value="UniProtKB-UniRule"/>
</dbReference>
<keyword evidence="10" id="KW-1185">Reference proteome</keyword>
<gene>
    <name evidence="11 12" type="primary">LOC108671329</name>
</gene>
<keyword evidence="4 6" id="KW-0235">DNA replication</keyword>
<evidence type="ECO:0000256" key="2">
    <source>
        <dbReference type="ARBA" id="ARBA00007421"/>
    </source>
</evidence>
<proteinExistence type="inferred from homology"/>
<evidence type="ECO:0000256" key="5">
    <source>
        <dbReference type="ARBA" id="ARBA00023242"/>
    </source>
</evidence>
<protein>
    <recommendedName>
        <fullName evidence="3 6">Origin recognition complex subunit 2</fullName>
    </recommendedName>
</protein>
<name>A0A8B7NL02_HYAAZ</name>
<sequence length="650" mass="72610">MSASNTKYKLRQFECIEDVLQENKNSKDGNSNSDSRPVLRETSARLNRPLEMSSLLQRLPEEAMSTDDFLDIASGSVESLSSADAVDAAGGDRSEHFVHSLMTPSKRRGRPSLLHTVLSSSAQKRQQEQLASPQHILSPLREEQAFSNSPSSKTTPDRPQLRDKRVSRTPTTPRAPSRALLTPKCIPPSPKRGPRTPSSRRSLAPQLADSPAPPTPASFRRQLRQRTNKIVYDAGCSEDESDISISDDDDKEFLPSEALTNARDASSDEEEEAIVHPMRDKRPAAVGVKTPVMRKKQRQASNDEEESASSDLYFHHNDGTSGGGCRTSDRTLSELTVPRLSCEALRTIMDSAEVDHPLQRETLLQQHSALFSKWCTLLHHGFNVCTYGVGSKKPLLMRFQQQCLADTDHIVINGFFPSLTLKSILSCILEEVLSIDDAPTGVPDQLEQLYQHYSRPAVAPLYILLHNLDGTMLRNRSVQQSLSRLCSLPAVRLVTSVDHINAPLVLDSGRASDYNFIWFDCTTLAPYTEETAYENSLLVQQASTLALASLIHVFKSLTPSAKGVFLLLVEYQLEMQQDSNYTGMSLTELYKQSRERLLVSAEQTLRVQLAEFKDHKLLRQRRALDGTETLLVPLDANSLREFVEQQKQME</sequence>
<feature type="compositionally biased region" description="Basic and acidic residues" evidence="7">
    <location>
        <begin position="155"/>
        <end position="166"/>
    </location>
</feature>
<evidence type="ECO:0000313" key="10">
    <source>
        <dbReference type="Proteomes" id="UP000694843"/>
    </source>
</evidence>
<keyword evidence="5 6" id="KW-0539">Nucleus</keyword>
<dbReference type="KEGG" id="hazt:108671329"/>
<feature type="compositionally biased region" description="Polar residues" evidence="7">
    <location>
        <begin position="145"/>
        <end position="154"/>
    </location>
</feature>
<comment type="subunit">
    <text evidence="6">Component of the origin recognition complex (ORC).</text>
</comment>
<evidence type="ECO:0000313" key="11">
    <source>
        <dbReference type="RefSeq" id="XP_018014343.1"/>
    </source>
</evidence>
<feature type="region of interest" description="Disordered" evidence="7">
    <location>
        <begin position="292"/>
        <end position="327"/>
    </location>
</feature>
<comment type="similarity">
    <text evidence="2 6">Belongs to the ORC2 family.</text>
</comment>
<evidence type="ECO:0000256" key="6">
    <source>
        <dbReference type="RuleBase" id="RU368084"/>
    </source>
</evidence>
<dbReference type="PANTHER" id="PTHR14052:SF0">
    <property type="entry name" value="ORIGIN RECOGNITION COMPLEX SUBUNIT 2"/>
    <property type="match status" value="1"/>
</dbReference>
<evidence type="ECO:0000259" key="9">
    <source>
        <dbReference type="Pfam" id="PF24882"/>
    </source>
</evidence>
<comment type="subcellular location">
    <subcellularLocation>
        <location evidence="1 6">Nucleus</location>
    </subcellularLocation>
</comment>
<evidence type="ECO:0000256" key="3">
    <source>
        <dbReference type="ARBA" id="ARBA00019080"/>
    </source>
</evidence>
<feature type="domain" description="Origin recognition complex subunit 2 winged-helix" evidence="9">
    <location>
        <begin position="577"/>
        <end position="636"/>
    </location>
</feature>
<evidence type="ECO:0000256" key="7">
    <source>
        <dbReference type="SAM" id="MobiDB-lite"/>
    </source>
</evidence>
<evidence type="ECO:0000256" key="4">
    <source>
        <dbReference type="ARBA" id="ARBA00022705"/>
    </source>
</evidence>
<dbReference type="GeneID" id="108671329"/>
<dbReference type="GO" id="GO:0006260">
    <property type="term" value="P:DNA replication"/>
    <property type="evidence" value="ECO:0007669"/>
    <property type="project" value="UniProtKB-UniRule"/>
</dbReference>
<dbReference type="AlphaFoldDB" id="A0A8B7NL02"/>
<evidence type="ECO:0000313" key="12">
    <source>
        <dbReference type="RefSeq" id="XP_047736231.1"/>
    </source>
</evidence>
<dbReference type="Pfam" id="PF24882">
    <property type="entry name" value="WHD_ORC2"/>
    <property type="match status" value="1"/>
</dbReference>
<dbReference type="InterPro" id="IPR007220">
    <property type="entry name" value="ORC2"/>
</dbReference>
<dbReference type="InterPro" id="IPR056773">
    <property type="entry name" value="WHD_ORC2"/>
</dbReference>
<dbReference type="RefSeq" id="XP_047736231.1">
    <property type="nucleotide sequence ID" value="XM_047880275.1"/>
</dbReference>
<dbReference type="OrthoDB" id="20198at2759"/>
<dbReference type="GO" id="GO:0003688">
    <property type="term" value="F:DNA replication origin binding"/>
    <property type="evidence" value="ECO:0007669"/>
    <property type="project" value="UniProtKB-UniRule"/>
</dbReference>
<dbReference type="Proteomes" id="UP000694843">
    <property type="component" value="Unplaced"/>
</dbReference>
<feature type="region of interest" description="Disordered" evidence="7">
    <location>
        <begin position="142"/>
        <end position="233"/>
    </location>
</feature>
<reference evidence="11 12" key="1">
    <citation type="submission" date="2025-04" db="UniProtKB">
        <authorList>
            <consortium name="RefSeq"/>
        </authorList>
    </citation>
    <scope>IDENTIFICATION</scope>
    <source>
        <tissue evidence="11 12">Whole organism</tissue>
    </source>
</reference>
<comment type="function">
    <text evidence="6">Component of the origin recognition complex (ORC) that binds origins of replication. DNA-binding is ATP-dependent. ORC is required to assemble the pre-replication complex necessary to initiate DNA replication.</text>
</comment>
<organism evidence="10 11">
    <name type="scientific">Hyalella azteca</name>
    <name type="common">Amphipod</name>
    <dbReference type="NCBI Taxonomy" id="294128"/>
    <lineage>
        <taxon>Eukaryota</taxon>
        <taxon>Metazoa</taxon>
        <taxon>Ecdysozoa</taxon>
        <taxon>Arthropoda</taxon>
        <taxon>Crustacea</taxon>
        <taxon>Multicrustacea</taxon>
        <taxon>Malacostraca</taxon>
        <taxon>Eumalacostraca</taxon>
        <taxon>Peracarida</taxon>
        <taxon>Amphipoda</taxon>
        <taxon>Senticaudata</taxon>
        <taxon>Talitrida</taxon>
        <taxon>Talitroidea</taxon>
        <taxon>Hyalellidae</taxon>
        <taxon>Hyalella</taxon>
    </lineage>
</organism>
<dbReference type="InterPro" id="IPR056772">
    <property type="entry name" value="RecA-like_ORC2"/>
</dbReference>